<dbReference type="Pfam" id="PF01326">
    <property type="entry name" value="PPDK_N"/>
    <property type="match status" value="1"/>
</dbReference>
<dbReference type="InterPro" id="IPR013815">
    <property type="entry name" value="ATP_grasp_subdomain_1"/>
</dbReference>
<evidence type="ECO:0000313" key="2">
    <source>
        <dbReference type="EMBL" id="MSS01481.1"/>
    </source>
</evidence>
<feature type="domain" description="Pyruvate phosphate dikinase AMP/ATP-binding" evidence="1">
    <location>
        <begin position="290"/>
        <end position="661"/>
    </location>
</feature>
<proteinExistence type="predicted"/>
<dbReference type="SUPFAM" id="SSF56059">
    <property type="entry name" value="Glutathione synthetase ATP-binding domain-like"/>
    <property type="match status" value="1"/>
</dbReference>
<dbReference type="GO" id="GO:0005524">
    <property type="term" value="F:ATP binding"/>
    <property type="evidence" value="ECO:0007669"/>
    <property type="project" value="InterPro"/>
</dbReference>
<protein>
    <submittedName>
        <fullName evidence="2">Phosphoenolpyruvate synthase</fullName>
    </submittedName>
</protein>
<dbReference type="GO" id="GO:0016301">
    <property type="term" value="F:kinase activity"/>
    <property type="evidence" value="ECO:0007669"/>
    <property type="project" value="InterPro"/>
</dbReference>
<sequence>MLENLYVSSGFKGLDQKLDYVRKGDNIVFRVLNLEYFRFFAKQFVIQAIEDQRDIHYIRFGEHKPMLKNLGNVFVHQLDPNEGFESFSVQIYKIATEAKKGSLFIFDNISILSDYWNTDLMLQNFINVSCPIFTRVQGITLIPLRRGAHSYDCINQIRESTQIFLDVFYADNHYYLTPLKVENRYNAQMFLTHRIDEDLSFHPLTYSTSLAKYYAAVEQSGPAEQLQDSWDRFFSLMQLNYSRKELVPEDKEKMCSMLMSDDERMKKLIIKNFKNRDFIQLHSRMIGTGKIGGKACGMLVATKIIINNCEEVAKHLEPHDSYYVGSDIFYTYIIHNGFWNLWIQHKADPENMELAKEIQDRLLSGSFPVFIRQQFKRLIDYYGTCPIIVRSSSFLEDGFGNAFAGKYESVFCVSGDTLEDRLLTFEKAIRIVYASTMSSSALEYRRRRNLLDSDEQMALLIQRVSGSHLGNYYFPMAAGVGYSYNSYPWSDELDPNAGMLRLVAGLGTRAVDRTPGDYPRLVNLDKPSLSMYTSSSSRHRYSQRKMDVLSFDSFDVVSKRIETILPEILPWHKQLLFSHDTDAEWNFRDRGMYREVLFADCQKLVENKEFIETMHTILQTLQKEYGTPVDIEYTVNVSQTGEFYINLLQCRPLQALQKKNVSLPDLPNEDIFFEIDKNVMGNSVNIDIDIIVYIDPYEYYSLEYVKKPNVARAVGKINQYFKDKGLHLILITPGRIGTSSPELGLPVSFAEISEFNAIMEVAYSKVGYMPELSFGSHMFQDLVEAQILYIACMENSHTIQFNKEILKECKDISSQFIDAELKKILSVYRCENMILAYDPFKRKVISGIKK</sequence>
<evidence type="ECO:0000259" key="1">
    <source>
        <dbReference type="Pfam" id="PF01326"/>
    </source>
</evidence>
<accession>A0A7X2N2Z3</accession>
<dbReference type="InterPro" id="IPR002192">
    <property type="entry name" value="PPDK_AMP/ATP-bd"/>
</dbReference>
<name>A0A7X2N2Z3_9FIRM</name>
<dbReference type="Proteomes" id="UP000470082">
    <property type="component" value="Unassembled WGS sequence"/>
</dbReference>
<keyword evidence="3" id="KW-1185">Reference proteome</keyword>
<dbReference type="EMBL" id="VUMM01000007">
    <property type="protein sequence ID" value="MSS01481.1"/>
    <property type="molecule type" value="Genomic_DNA"/>
</dbReference>
<organism evidence="2 3">
    <name type="scientific">Floccifex porci</name>
    <dbReference type="NCBI Taxonomy" id="2606629"/>
    <lineage>
        <taxon>Bacteria</taxon>
        <taxon>Bacillati</taxon>
        <taxon>Bacillota</taxon>
        <taxon>Erysipelotrichia</taxon>
        <taxon>Erysipelotrichales</taxon>
        <taxon>Erysipelotrichaceae</taxon>
        <taxon>Floccifex</taxon>
    </lineage>
</organism>
<keyword evidence="2" id="KW-0670">Pyruvate</keyword>
<comment type="caution">
    <text evidence="2">The sequence shown here is derived from an EMBL/GenBank/DDBJ whole genome shotgun (WGS) entry which is preliminary data.</text>
</comment>
<reference evidence="2 3" key="1">
    <citation type="submission" date="2019-08" db="EMBL/GenBank/DDBJ databases">
        <title>In-depth cultivation of the pig gut microbiome towards novel bacterial diversity and tailored functional studies.</title>
        <authorList>
            <person name="Wylensek D."/>
            <person name="Hitch T.C.A."/>
            <person name="Clavel T."/>
        </authorList>
    </citation>
    <scope>NUCLEOTIDE SEQUENCE [LARGE SCALE GENOMIC DNA]</scope>
    <source>
        <strain evidence="2 3">LKV-178-WT-2G</strain>
    </source>
</reference>
<dbReference type="Gene3D" id="3.30.1490.20">
    <property type="entry name" value="ATP-grasp fold, A domain"/>
    <property type="match status" value="1"/>
</dbReference>
<evidence type="ECO:0000313" key="3">
    <source>
        <dbReference type="Proteomes" id="UP000470082"/>
    </source>
</evidence>
<dbReference type="AlphaFoldDB" id="A0A7X2N2Z3"/>
<dbReference type="RefSeq" id="WP_154460016.1">
    <property type="nucleotide sequence ID" value="NZ_VUMM01000007.1"/>
</dbReference>
<gene>
    <name evidence="2" type="ORF">FYJ50_05105</name>
</gene>
<dbReference type="Gene3D" id="3.30.470.20">
    <property type="entry name" value="ATP-grasp fold, B domain"/>
    <property type="match status" value="1"/>
</dbReference>